<dbReference type="InParanoid" id="A0A0C3EXM5"/>
<keyword evidence="2" id="KW-1185">Reference proteome</keyword>
<organism evidence="1 2">
    <name type="scientific">Piloderma croceum (strain F 1598)</name>
    <dbReference type="NCBI Taxonomy" id="765440"/>
    <lineage>
        <taxon>Eukaryota</taxon>
        <taxon>Fungi</taxon>
        <taxon>Dikarya</taxon>
        <taxon>Basidiomycota</taxon>
        <taxon>Agaricomycotina</taxon>
        <taxon>Agaricomycetes</taxon>
        <taxon>Agaricomycetidae</taxon>
        <taxon>Atheliales</taxon>
        <taxon>Atheliaceae</taxon>
        <taxon>Piloderma</taxon>
    </lineage>
</organism>
<dbReference type="EMBL" id="KN833110">
    <property type="protein sequence ID" value="KIM72714.1"/>
    <property type="molecule type" value="Genomic_DNA"/>
</dbReference>
<protein>
    <submittedName>
        <fullName evidence="1">Uncharacterized protein</fullName>
    </submittedName>
</protein>
<name>A0A0C3EXM5_PILCF</name>
<dbReference type="HOGENOM" id="CLU_1220094_0_0_1"/>
<reference evidence="2" key="2">
    <citation type="submission" date="2015-01" db="EMBL/GenBank/DDBJ databases">
        <title>Evolutionary Origins and Diversification of the Mycorrhizal Mutualists.</title>
        <authorList>
            <consortium name="DOE Joint Genome Institute"/>
            <consortium name="Mycorrhizal Genomics Consortium"/>
            <person name="Kohler A."/>
            <person name="Kuo A."/>
            <person name="Nagy L.G."/>
            <person name="Floudas D."/>
            <person name="Copeland A."/>
            <person name="Barry K.W."/>
            <person name="Cichocki N."/>
            <person name="Veneault-Fourrey C."/>
            <person name="LaButti K."/>
            <person name="Lindquist E.A."/>
            <person name="Lipzen A."/>
            <person name="Lundell T."/>
            <person name="Morin E."/>
            <person name="Murat C."/>
            <person name="Riley R."/>
            <person name="Ohm R."/>
            <person name="Sun H."/>
            <person name="Tunlid A."/>
            <person name="Henrissat B."/>
            <person name="Grigoriev I.V."/>
            <person name="Hibbett D.S."/>
            <person name="Martin F."/>
        </authorList>
    </citation>
    <scope>NUCLEOTIDE SEQUENCE [LARGE SCALE GENOMIC DNA]</scope>
    <source>
        <strain evidence="2">F 1598</strain>
    </source>
</reference>
<evidence type="ECO:0000313" key="1">
    <source>
        <dbReference type="EMBL" id="KIM72714.1"/>
    </source>
</evidence>
<accession>A0A0C3EXM5</accession>
<sequence>MSSLSIYKRKLLCAIFYATQRNPERLEAPWYEAWDLSLNEFIRDEEEYSICPQDALRILQRTKTYSRYPDFVMYLTSSSGSSLLDIRPARRPIMLIEVKPWHPKYLDDEKLFLRLNDSRVMGQMVEQAKFIFERGNVDVQANTTIMAILAVGHKWRYARMRAVDTSPYNPRNRPSESPSIGFLTWSDVFELGTPSSDHGLLELGLNL</sequence>
<evidence type="ECO:0000313" key="2">
    <source>
        <dbReference type="Proteomes" id="UP000054166"/>
    </source>
</evidence>
<dbReference type="Proteomes" id="UP000054166">
    <property type="component" value="Unassembled WGS sequence"/>
</dbReference>
<gene>
    <name evidence="1" type="ORF">PILCRDRAFT_829595</name>
</gene>
<dbReference type="AlphaFoldDB" id="A0A0C3EXM5"/>
<proteinExistence type="predicted"/>
<reference evidence="1 2" key="1">
    <citation type="submission" date="2014-04" db="EMBL/GenBank/DDBJ databases">
        <authorList>
            <consortium name="DOE Joint Genome Institute"/>
            <person name="Kuo A."/>
            <person name="Tarkka M."/>
            <person name="Buscot F."/>
            <person name="Kohler A."/>
            <person name="Nagy L.G."/>
            <person name="Floudas D."/>
            <person name="Copeland A."/>
            <person name="Barry K.W."/>
            <person name="Cichocki N."/>
            <person name="Veneault-Fourrey C."/>
            <person name="LaButti K."/>
            <person name="Lindquist E.A."/>
            <person name="Lipzen A."/>
            <person name="Lundell T."/>
            <person name="Morin E."/>
            <person name="Murat C."/>
            <person name="Sun H."/>
            <person name="Tunlid A."/>
            <person name="Henrissat B."/>
            <person name="Grigoriev I.V."/>
            <person name="Hibbett D.S."/>
            <person name="Martin F."/>
            <person name="Nordberg H.P."/>
            <person name="Cantor M.N."/>
            <person name="Hua S.X."/>
        </authorList>
    </citation>
    <scope>NUCLEOTIDE SEQUENCE [LARGE SCALE GENOMIC DNA]</scope>
    <source>
        <strain evidence="1 2">F 1598</strain>
    </source>
</reference>